<dbReference type="EMBL" id="JBHTEF010000001">
    <property type="protein sequence ID" value="MFC7580069.1"/>
    <property type="molecule type" value="Genomic_DNA"/>
</dbReference>
<evidence type="ECO:0000313" key="2">
    <source>
        <dbReference type="Proteomes" id="UP001596527"/>
    </source>
</evidence>
<comment type="caution">
    <text evidence="1">The sequence shown here is derived from an EMBL/GenBank/DDBJ whole genome shotgun (WGS) entry which is preliminary data.</text>
</comment>
<evidence type="ECO:0000313" key="1">
    <source>
        <dbReference type="EMBL" id="MFC7580069.1"/>
    </source>
</evidence>
<gene>
    <name evidence="1" type="ORF">ACFQWG_02365</name>
</gene>
<sequence>MDLTLLLRFGCPVQGVALHLGIAQRVEGTLEVHAHPPLPLLVDVDSGEERLVAQSPVQVVAPLVDGRNVRQQAERVFQVLSGFQVLVVVGGDVVVDGLQGGADPGLLAFEYVERHRVGVVGLQELEALGLQLVSLLGELFELLGFGGHESVELGVQHPGHIFAHLS</sequence>
<protein>
    <submittedName>
        <fullName evidence="1">Uncharacterized protein</fullName>
    </submittedName>
</protein>
<name>A0ABW2SJQ0_9ACTO</name>
<dbReference type="RefSeq" id="WP_380971754.1">
    <property type="nucleotide sequence ID" value="NZ_JBHTEF010000001.1"/>
</dbReference>
<organism evidence="1 2">
    <name type="scientific">Schaalia naturae</name>
    <dbReference type="NCBI Taxonomy" id="635203"/>
    <lineage>
        <taxon>Bacteria</taxon>
        <taxon>Bacillati</taxon>
        <taxon>Actinomycetota</taxon>
        <taxon>Actinomycetes</taxon>
        <taxon>Actinomycetales</taxon>
        <taxon>Actinomycetaceae</taxon>
        <taxon>Schaalia</taxon>
    </lineage>
</organism>
<reference evidence="2" key="1">
    <citation type="journal article" date="2019" name="Int. J. Syst. Evol. Microbiol.">
        <title>The Global Catalogue of Microorganisms (GCM) 10K type strain sequencing project: providing services to taxonomists for standard genome sequencing and annotation.</title>
        <authorList>
            <consortium name="The Broad Institute Genomics Platform"/>
            <consortium name="The Broad Institute Genome Sequencing Center for Infectious Disease"/>
            <person name="Wu L."/>
            <person name="Ma J."/>
        </authorList>
    </citation>
    <scope>NUCLEOTIDE SEQUENCE [LARGE SCALE GENOMIC DNA]</scope>
    <source>
        <strain evidence="2">CCUG 56698</strain>
    </source>
</reference>
<proteinExistence type="predicted"/>
<keyword evidence="2" id="KW-1185">Reference proteome</keyword>
<dbReference type="Proteomes" id="UP001596527">
    <property type="component" value="Unassembled WGS sequence"/>
</dbReference>
<accession>A0ABW2SJQ0</accession>